<dbReference type="STRING" id="88036.D8T566"/>
<dbReference type="CDD" id="cd00051">
    <property type="entry name" value="EFh"/>
    <property type="match status" value="2"/>
</dbReference>
<feature type="domain" description="EF-hand" evidence="2">
    <location>
        <begin position="97"/>
        <end position="132"/>
    </location>
</feature>
<dbReference type="InterPro" id="IPR052591">
    <property type="entry name" value="CML21-like"/>
</dbReference>
<dbReference type="eggNOG" id="KOG0027">
    <property type="taxonomic scope" value="Eukaryota"/>
</dbReference>
<evidence type="ECO:0000313" key="3">
    <source>
        <dbReference type="EMBL" id="EFJ08168.1"/>
    </source>
</evidence>
<protein>
    <recommendedName>
        <fullName evidence="2">EF-hand domain-containing protein</fullName>
    </recommendedName>
</protein>
<evidence type="ECO:0000256" key="1">
    <source>
        <dbReference type="ARBA" id="ARBA00022837"/>
    </source>
</evidence>
<dbReference type="Gramene" id="EFJ08168">
    <property type="protein sequence ID" value="EFJ08168"/>
    <property type="gene ID" value="SELMODRAFT_429138"/>
</dbReference>
<reference evidence="3 4" key="1">
    <citation type="journal article" date="2011" name="Science">
        <title>The Selaginella genome identifies genetic changes associated with the evolution of vascular plants.</title>
        <authorList>
            <person name="Banks J.A."/>
            <person name="Nishiyama T."/>
            <person name="Hasebe M."/>
            <person name="Bowman J.L."/>
            <person name="Gribskov M."/>
            <person name="dePamphilis C."/>
            <person name="Albert V.A."/>
            <person name="Aono N."/>
            <person name="Aoyama T."/>
            <person name="Ambrose B.A."/>
            <person name="Ashton N.W."/>
            <person name="Axtell M.J."/>
            <person name="Barker E."/>
            <person name="Barker M.S."/>
            <person name="Bennetzen J.L."/>
            <person name="Bonawitz N.D."/>
            <person name="Chapple C."/>
            <person name="Cheng C."/>
            <person name="Correa L.G."/>
            <person name="Dacre M."/>
            <person name="DeBarry J."/>
            <person name="Dreyer I."/>
            <person name="Elias M."/>
            <person name="Engstrom E.M."/>
            <person name="Estelle M."/>
            <person name="Feng L."/>
            <person name="Finet C."/>
            <person name="Floyd S.K."/>
            <person name="Frommer W.B."/>
            <person name="Fujita T."/>
            <person name="Gramzow L."/>
            <person name="Gutensohn M."/>
            <person name="Harholt J."/>
            <person name="Hattori M."/>
            <person name="Heyl A."/>
            <person name="Hirai T."/>
            <person name="Hiwatashi Y."/>
            <person name="Ishikawa M."/>
            <person name="Iwata M."/>
            <person name="Karol K.G."/>
            <person name="Koehler B."/>
            <person name="Kolukisaoglu U."/>
            <person name="Kubo M."/>
            <person name="Kurata T."/>
            <person name="Lalonde S."/>
            <person name="Li K."/>
            <person name="Li Y."/>
            <person name="Litt A."/>
            <person name="Lyons E."/>
            <person name="Manning G."/>
            <person name="Maruyama T."/>
            <person name="Michael T.P."/>
            <person name="Mikami K."/>
            <person name="Miyazaki S."/>
            <person name="Morinaga S."/>
            <person name="Murata T."/>
            <person name="Mueller-Roeber B."/>
            <person name="Nelson D.R."/>
            <person name="Obara M."/>
            <person name="Oguri Y."/>
            <person name="Olmstead R.G."/>
            <person name="Onodera N."/>
            <person name="Petersen B.L."/>
            <person name="Pils B."/>
            <person name="Prigge M."/>
            <person name="Rensing S.A."/>
            <person name="Riano-Pachon D.M."/>
            <person name="Roberts A.W."/>
            <person name="Sato Y."/>
            <person name="Scheller H.V."/>
            <person name="Schulz B."/>
            <person name="Schulz C."/>
            <person name="Shakirov E.V."/>
            <person name="Shibagaki N."/>
            <person name="Shinohara N."/>
            <person name="Shippen D.E."/>
            <person name="Soerensen I."/>
            <person name="Sotooka R."/>
            <person name="Sugimoto N."/>
            <person name="Sugita M."/>
            <person name="Sumikawa N."/>
            <person name="Tanurdzic M."/>
            <person name="Theissen G."/>
            <person name="Ulvskov P."/>
            <person name="Wakazuki S."/>
            <person name="Weng J.K."/>
            <person name="Willats W.W."/>
            <person name="Wipf D."/>
            <person name="Wolf P.G."/>
            <person name="Yang L."/>
            <person name="Zimmer A.D."/>
            <person name="Zhu Q."/>
            <person name="Mitros T."/>
            <person name="Hellsten U."/>
            <person name="Loque D."/>
            <person name="Otillar R."/>
            <person name="Salamov A."/>
            <person name="Schmutz J."/>
            <person name="Shapiro H."/>
            <person name="Lindquist E."/>
            <person name="Lucas S."/>
            <person name="Rokhsar D."/>
            <person name="Grigoriev I.V."/>
        </authorList>
    </citation>
    <scope>NUCLEOTIDE SEQUENCE [LARGE SCALE GENOMIC DNA]</scope>
</reference>
<organism evidence="4">
    <name type="scientific">Selaginella moellendorffii</name>
    <name type="common">Spikemoss</name>
    <dbReference type="NCBI Taxonomy" id="88036"/>
    <lineage>
        <taxon>Eukaryota</taxon>
        <taxon>Viridiplantae</taxon>
        <taxon>Streptophyta</taxon>
        <taxon>Embryophyta</taxon>
        <taxon>Tracheophyta</taxon>
        <taxon>Lycopodiopsida</taxon>
        <taxon>Selaginellales</taxon>
        <taxon>Selaginellaceae</taxon>
        <taxon>Selaginella</taxon>
    </lineage>
</organism>
<dbReference type="PANTHER" id="PTHR23064">
    <property type="entry name" value="TROPONIN"/>
    <property type="match status" value="1"/>
</dbReference>
<dbReference type="Gene3D" id="1.10.238.10">
    <property type="entry name" value="EF-hand"/>
    <property type="match status" value="2"/>
</dbReference>
<dbReference type="SUPFAM" id="SSF47473">
    <property type="entry name" value="EF-hand"/>
    <property type="match status" value="1"/>
</dbReference>
<sequence length="233" mass="26701">MGGSISASRRELPDGDVVEKRLVKALQQRAAAAKSSVKSFDAILMKFSKIDMAFDQVRDVFKRFASAGWILVADKHKRGTIDLEQLKACFRELKVEFTEEEVQMFYEEGDVDHNRRISFKEFIVVLALAYLLGEPLNSDGKSRIGLPDLEWSFETIEDAFVFFDKNGDGYVTKEEMIESIHESSHATNTQQDSIGVERFEEMDWDRDGRVTFKEFLLAFTGWVGIEDDEDQED</sequence>
<dbReference type="FunCoup" id="D8T566">
    <property type="interactions" value="89"/>
</dbReference>
<proteinExistence type="predicted"/>
<name>D8T566_SELML</name>
<feature type="domain" description="EF-hand" evidence="2">
    <location>
        <begin position="190"/>
        <end position="225"/>
    </location>
</feature>
<dbReference type="AlphaFoldDB" id="D8T566"/>
<dbReference type="InterPro" id="IPR018247">
    <property type="entry name" value="EF_Hand_1_Ca_BS"/>
</dbReference>
<dbReference type="GO" id="GO:0005509">
    <property type="term" value="F:calcium ion binding"/>
    <property type="evidence" value="ECO:0007669"/>
    <property type="project" value="InterPro"/>
</dbReference>
<dbReference type="Pfam" id="PF13499">
    <property type="entry name" value="EF-hand_7"/>
    <property type="match status" value="2"/>
</dbReference>
<evidence type="ECO:0000259" key="2">
    <source>
        <dbReference type="PROSITE" id="PS50222"/>
    </source>
</evidence>
<dbReference type="PROSITE" id="PS50222">
    <property type="entry name" value="EF_HAND_2"/>
    <property type="match status" value="3"/>
</dbReference>
<dbReference type="InterPro" id="IPR002048">
    <property type="entry name" value="EF_hand_dom"/>
</dbReference>
<dbReference type="EMBL" id="GL377676">
    <property type="protein sequence ID" value="EFJ08168.1"/>
    <property type="molecule type" value="Genomic_DNA"/>
</dbReference>
<dbReference type="HOGENOM" id="CLU_069274_1_1_1"/>
<dbReference type="OMA" id="KTEMVQA"/>
<dbReference type="SMART" id="SM00054">
    <property type="entry name" value="EFh"/>
    <property type="match status" value="4"/>
</dbReference>
<dbReference type="InParanoid" id="D8T566"/>
<keyword evidence="1" id="KW-0106">Calcium</keyword>
<accession>D8T566</accession>
<gene>
    <name evidence="3" type="ORF">SELMODRAFT_429138</name>
</gene>
<dbReference type="KEGG" id="smo:SELMODRAFT_429138"/>
<dbReference type="Proteomes" id="UP000001514">
    <property type="component" value="Unassembled WGS sequence"/>
</dbReference>
<evidence type="ECO:0000313" key="4">
    <source>
        <dbReference type="Proteomes" id="UP000001514"/>
    </source>
</evidence>
<dbReference type="PROSITE" id="PS00018">
    <property type="entry name" value="EF_HAND_1"/>
    <property type="match status" value="2"/>
</dbReference>
<dbReference type="InterPro" id="IPR011992">
    <property type="entry name" value="EF-hand-dom_pair"/>
</dbReference>
<feature type="domain" description="EF-hand" evidence="2">
    <location>
        <begin position="151"/>
        <end position="186"/>
    </location>
</feature>
<keyword evidence="4" id="KW-1185">Reference proteome</keyword>